<dbReference type="Pfam" id="PF04314">
    <property type="entry name" value="PCuAC"/>
    <property type="match status" value="1"/>
</dbReference>
<evidence type="ECO:0008006" key="3">
    <source>
        <dbReference type="Google" id="ProtNLM"/>
    </source>
</evidence>
<dbReference type="OrthoDB" id="9796962at2"/>
<protein>
    <recommendedName>
        <fullName evidence="3">Copper chaperone PCu(A)C</fullName>
    </recommendedName>
</protein>
<gene>
    <name evidence="1" type="ORF">CEE60_13020</name>
</gene>
<dbReference type="AlphaFoldDB" id="A0A246HKK3"/>
<dbReference type="InterPro" id="IPR007410">
    <property type="entry name" value="LpqE-like"/>
</dbReference>
<dbReference type="EMBL" id="NIVS01000032">
    <property type="protein sequence ID" value="OWQ52239.1"/>
    <property type="molecule type" value="Genomic_DNA"/>
</dbReference>
<name>A0A246HKK3_STEMA</name>
<accession>A0A246HKK3</accession>
<evidence type="ECO:0000313" key="1">
    <source>
        <dbReference type="EMBL" id="OWQ52239.1"/>
    </source>
</evidence>
<comment type="caution">
    <text evidence="1">The sequence shown here is derived from an EMBL/GenBank/DDBJ whole genome shotgun (WGS) entry which is preliminary data.</text>
</comment>
<dbReference type="Gene3D" id="2.60.40.1890">
    <property type="entry name" value="PCu(A)C copper chaperone"/>
    <property type="match status" value="1"/>
</dbReference>
<dbReference type="SUPFAM" id="SSF110087">
    <property type="entry name" value="DR1885-like metal-binding protein"/>
    <property type="match status" value="1"/>
</dbReference>
<evidence type="ECO:0000313" key="2">
    <source>
        <dbReference type="Proteomes" id="UP000198157"/>
    </source>
</evidence>
<sequence>MGDAQRQPQHDADADVGHAMSRSSCAALLAGLLLSSPVMPVVAAAPQAHTAATVSVSDPWVRLPPPAATVAAGYVQLHNGGGEDRLLSAASPAFAEVQIHAMRMDGEVMRMQALPDGLAVPEGQTVALQPGGYHLMLLKPRRPLSAGQTVRVTLRFARSAPQVVDFSVRDGLALHGAAK</sequence>
<dbReference type="InterPro" id="IPR036182">
    <property type="entry name" value="PCuAC_sf"/>
</dbReference>
<organism evidence="1 2">
    <name type="scientific">Stenotrophomonas maltophilia</name>
    <name type="common">Pseudomonas maltophilia</name>
    <name type="synonym">Xanthomonas maltophilia</name>
    <dbReference type="NCBI Taxonomy" id="40324"/>
    <lineage>
        <taxon>Bacteria</taxon>
        <taxon>Pseudomonadati</taxon>
        <taxon>Pseudomonadota</taxon>
        <taxon>Gammaproteobacteria</taxon>
        <taxon>Lysobacterales</taxon>
        <taxon>Lysobacteraceae</taxon>
        <taxon>Stenotrophomonas</taxon>
        <taxon>Stenotrophomonas maltophilia group</taxon>
    </lineage>
</organism>
<proteinExistence type="predicted"/>
<reference evidence="1 2" key="1">
    <citation type="submission" date="2017-06" db="EMBL/GenBank/DDBJ databases">
        <authorList>
            <person name="Kim H.J."/>
            <person name="Triplett B.A."/>
        </authorList>
    </citation>
    <scope>NUCLEOTIDE SEQUENCE [LARGE SCALE GENOMIC DNA]</scope>
    <source>
        <strain evidence="1 2">13146</strain>
    </source>
</reference>
<dbReference type="PANTHER" id="PTHR36302">
    <property type="entry name" value="BLR7088 PROTEIN"/>
    <property type="match status" value="1"/>
</dbReference>
<dbReference type="Proteomes" id="UP000198157">
    <property type="component" value="Unassembled WGS sequence"/>
</dbReference>
<dbReference type="PANTHER" id="PTHR36302:SF1">
    <property type="entry name" value="COPPER CHAPERONE PCU(A)C"/>
    <property type="match status" value="1"/>
</dbReference>
<dbReference type="InterPro" id="IPR058248">
    <property type="entry name" value="Lxx211020-like"/>
</dbReference>